<comment type="caution">
    <text evidence="1">The sequence shown here is derived from an EMBL/GenBank/DDBJ whole genome shotgun (WGS) entry which is preliminary data.</text>
</comment>
<reference evidence="1 2" key="1">
    <citation type="journal article" date="2019" name="Int. J. Syst. Evol. Microbiol.">
        <title>The Global Catalogue of Microorganisms (GCM) 10K type strain sequencing project: providing services to taxonomists for standard genome sequencing and annotation.</title>
        <authorList>
            <consortium name="The Broad Institute Genomics Platform"/>
            <consortium name="The Broad Institute Genome Sequencing Center for Infectious Disease"/>
            <person name="Wu L."/>
            <person name="Ma J."/>
        </authorList>
    </citation>
    <scope>NUCLEOTIDE SEQUENCE [LARGE SCALE GENOMIC DNA]</scope>
    <source>
        <strain evidence="1 2">JCM 16001</strain>
    </source>
</reference>
<protein>
    <submittedName>
        <fullName evidence="1">Uncharacterized protein</fullName>
    </submittedName>
</protein>
<sequence length="351" mass="39406">MVRADIASIGGRLRSYLYGRRSELIDPEFDTTPICMGNYTDLFMTRENRRVVPAIMEQITSVLNPRLLVFITKSGLDREIVDTIDGFGWPVLWFFSQSFAFMKRGKLETGPVADFDTTIGNAELVAGTEHQSAAHFWRPFVRELVPPLAERPRIIERLQRSGMQCSVVIGMARGPGTPVDDVRLREELPSTFASDAAGEVLDHDSWQHIRATATRQGYPVYRHTSCAIALAEARPEQLGTWSGVVALDRCLPCECPIAQRGRCDAMRIDLIDRDGIRTFADEVAKFLEIESDAVEYRVATKQIRVNTYISEFDFNVILHAAAGRYSIQALAIEPNKAWQGPFATIYSKKEG</sequence>
<dbReference type="Proteomes" id="UP001499851">
    <property type="component" value="Unassembled WGS sequence"/>
</dbReference>
<dbReference type="EMBL" id="BAAAQF010000012">
    <property type="protein sequence ID" value="GAA1683433.1"/>
    <property type="molecule type" value="Genomic_DNA"/>
</dbReference>
<keyword evidence="2" id="KW-1185">Reference proteome</keyword>
<proteinExistence type="predicted"/>
<evidence type="ECO:0000313" key="1">
    <source>
        <dbReference type="EMBL" id="GAA1683433.1"/>
    </source>
</evidence>
<name>A0ABN2H8V9_9ACTN</name>
<gene>
    <name evidence="1" type="ORF">GCM10009830_33320</name>
</gene>
<organism evidence="1 2">
    <name type="scientific">Glycomyces endophyticus</name>
    <dbReference type="NCBI Taxonomy" id="480996"/>
    <lineage>
        <taxon>Bacteria</taxon>
        <taxon>Bacillati</taxon>
        <taxon>Actinomycetota</taxon>
        <taxon>Actinomycetes</taxon>
        <taxon>Glycomycetales</taxon>
        <taxon>Glycomycetaceae</taxon>
        <taxon>Glycomyces</taxon>
    </lineage>
</organism>
<accession>A0ABN2H8V9</accession>
<evidence type="ECO:0000313" key="2">
    <source>
        <dbReference type="Proteomes" id="UP001499851"/>
    </source>
</evidence>